<sequence>MSTDYVYTLPEDGETGSDRGDDPYNFKGLLAYNQLSRMMLCFRSKVKVLSLLCVVLLIVLCYLEFIENPKTLLEKKFYPKKQEKKRELLYTQPPPDGACSCSDGATMFKHLIPDKELEDLSKLRAQEFKTYKIRTASLLSTPLHALPNSPLQFPIQGYVVRPLTRTVIPDLGLQAEDQSSYEVSLKSSKGLFFTDSKEGVTVTGSGESNLMMKSSSLVQLNELLSQVKYESKAYHVNDGDLVSFKFETHEAVFPVIIKQPEMPFLRDLGKDINSHVTVATKIKMEYSPVRTLVDSIRKFYPKIPIVIVDENTEREEIKGVNIEQYFMPPKKGWFAGRSLAVTQVNTKYFLWVDDNFQFSESTKIEKFVEIMEANPELDVLGGVIRGKKCYFTLLYEEGDDVDGGCLHMKFDSKFNTVPHYPQCSLVSGVANFFLGRADAVMAVGFDPNLNQTANPEFFIDGLGSLMVASCDDPSSMIIELQDEDLQENSFDLPDAEQTDYRHHIYYFKNHLKCAEYL</sequence>
<dbReference type="GO" id="GO:0019276">
    <property type="term" value="P:UDP-N-acetylgalactosamine metabolic process"/>
    <property type="evidence" value="ECO:0007669"/>
    <property type="project" value="TreeGrafter"/>
</dbReference>
<evidence type="ECO:0000259" key="3">
    <source>
        <dbReference type="Pfam" id="PF00535"/>
    </source>
</evidence>
<evidence type="ECO:0000313" key="4">
    <source>
        <dbReference type="Ensembl" id="ENSGWIP00000010981.1"/>
    </source>
</evidence>
<gene>
    <name evidence="4" type="primary">LOC114475071</name>
</gene>
<dbReference type="SUPFAM" id="SSF53448">
    <property type="entry name" value="Nucleotide-diphospho-sugar transferases"/>
    <property type="match status" value="1"/>
</dbReference>
<dbReference type="Proteomes" id="UP000694680">
    <property type="component" value="Chromosome 13"/>
</dbReference>
<dbReference type="PANTHER" id="PTHR15046:SF2">
    <property type="entry name" value="BETA-1,4 N-ACETYLGALACTOSAMINYLTRANSFERASE 2"/>
    <property type="match status" value="1"/>
</dbReference>
<evidence type="ECO:0000313" key="5">
    <source>
        <dbReference type="Proteomes" id="UP000694680"/>
    </source>
</evidence>
<evidence type="ECO:0000256" key="1">
    <source>
        <dbReference type="SAM" id="MobiDB-lite"/>
    </source>
</evidence>
<feature type="region of interest" description="Disordered" evidence="1">
    <location>
        <begin position="1"/>
        <end position="20"/>
    </location>
</feature>
<dbReference type="InterPro" id="IPR029044">
    <property type="entry name" value="Nucleotide-diphossugar_trans"/>
</dbReference>
<dbReference type="Ensembl" id="ENSGWIT00000012206.1">
    <property type="protein sequence ID" value="ENSGWIP00000010981.1"/>
    <property type="gene ID" value="ENSGWIG00000006435.1"/>
</dbReference>
<dbReference type="PANTHER" id="PTHR15046">
    <property type="entry name" value="GLYCO_TRANS_2-LIKE DOMAIN-CONTAINING PROTEIN"/>
    <property type="match status" value="1"/>
</dbReference>
<dbReference type="Gene3D" id="3.90.550.10">
    <property type="entry name" value="Spore Coat Polysaccharide Biosynthesis Protein SpsA, Chain A"/>
    <property type="match status" value="1"/>
</dbReference>
<reference evidence="4" key="2">
    <citation type="submission" date="2025-08" db="UniProtKB">
        <authorList>
            <consortium name="Ensembl"/>
        </authorList>
    </citation>
    <scope>IDENTIFICATION</scope>
</reference>
<dbReference type="GO" id="GO:0008376">
    <property type="term" value="F:acetylgalactosaminyltransferase activity"/>
    <property type="evidence" value="ECO:0007669"/>
    <property type="project" value="TreeGrafter"/>
</dbReference>
<accession>A0A8C5DU43</accession>
<keyword evidence="2" id="KW-0472">Membrane</keyword>
<dbReference type="InterPro" id="IPR001173">
    <property type="entry name" value="Glyco_trans_2-like"/>
</dbReference>
<dbReference type="GO" id="GO:0006047">
    <property type="term" value="P:UDP-N-acetylglucosamine metabolic process"/>
    <property type="evidence" value="ECO:0007669"/>
    <property type="project" value="TreeGrafter"/>
</dbReference>
<protein>
    <submittedName>
        <fullName evidence="4">Beta-1,4 N-acetylgalactosaminyltransferase 1-like</fullName>
    </submittedName>
</protein>
<keyword evidence="2" id="KW-1133">Transmembrane helix</keyword>
<organism evidence="4 5">
    <name type="scientific">Gouania willdenowi</name>
    <name type="common">Blunt-snouted clingfish</name>
    <name type="synonym">Lepadogaster willdenowi</name>
    <dbReference type="NCBI Taxonomy" id="441366"/>
    <lineage>
        <taxon>Eukaryota</taxon>
        <taxon>Metazoa</taxon>
        <taxon>Chordata</taxon>
        <taxon>Craniata</taxon>
        <taxon>Vertebrata</taxon>
        <taxon>Euteleostomi</taxon>
        <taxon>Actinopterygii</taxon>
        <taxon>Neopterygii</taxon>
        <taxon>Teleostei</taxon>
        <taxon>Neoteleostei</taxon>
        <taxon>Acanthomorphata</taxon>
        <taxon>Ovalentaria</taxon>
        <taxon>Blenniimorphae</taxon>
        <taxon>Blenniiformes</taxon>
        <taxon>Gobiesocoidei</taxon>
        <taxon>Gobiesocidae</taxon>
        <taxon>Gobiesocinae</taxon>
        <taxon>Gouania</taxon>
    </lineage>
</organism>
<keyword evidence="5" id="KW-1185">Reference proteome</keyword>
<reference evidence="4" key="3">
    <citation type="submission" date="2025-09" db="UniProtKB">
        <authorList>
            <consortium name="Ensembl"/>
        </authorList>
    </citation>
    <scope>IDENTIFICATION</scope>
</reference>
<reference evidence="4" key="1">
    <citation type="submission" date="2020-06" db="EMBL/GenBank/DDBJ databases">
        <authorList>
            <consortium name="Wellcome Sanger Institute Data Sharing"/>
        </authorList>
    </citation>
    <scope>NUCLEOTIDE SEQUENCE [LARGE SCALE GENOMIC DNA]</scope>
</reference>
<dbReference type="AlphaFoldDB" id="A0A8C5DU43"/>
<evidence type="ECO:0000256" key="2">
    <source>
        <dbReference type="SAM" id="Phobius"/>
    </source>
</evidence>
<proteinExistence type="predicted"/>
<dbReference type="Pfam" id="PF00535">
    <property type="entry name" value="Glycos_transf_2"/>
    <property type="match status" value="1"/>
</dbReference>
<name>A0A8C5DU43_GOUWI</name>
<feature type="domain" description="Glycosyltransferase 2-like" evidence="3">
    <location>
        <begin position="282"/>
        <end position="388"/>
    </location>
</feature>
<keyword evidence="2" id="KW-0812">Transmembrane</keyword>
<feature type="transmembrane region" description="Helical" evidence="2">
    <location>
        <begin position="46"/>
        <end position="65"/>
    </location>
</feature>
<dbReference type="CDD" id="cd00761">
    <property type="entry name" value="Glyco_tranf_GTA_type"/>
    <property type="match status" value="1"/>
</dbReference>